<comment type="similarity">
    <text evidence="1">Belongs to the LytR/CpsA/Psr (LCP) family.</text>
</comment>
<protein>
    <submittedName>
        <fullName evidence="5">LytR family transcriptional regulator</fullName>
    </submittedName>
</protein>
<dbReference type="AlphaFoldDB" id="A0A5N0TB61"/>
<dbReference type="Pfam" id="PF03816">
    <property type="entry name" value="LytR_cpsA_psr"/>
    <property type="match status" value="1"/>
</dbReference>
<feature type="compositionally biased region" description="Acidic residues" evidence="2">
    <location>
        <begin position="416"/>
        <end position="427"/>
    </location>
</feature>
<feature type="domain" description="Cell envelope-related transcriptional attenuator" evidence="4">
    <location>
        <begin position="151"/>
        <end position="305"/>
    </location>
</feature>
<keyword evidence="3" id="KW-0472">Membrane</keyword>
<feature type="compositionally biased region" description="Low complexity" evidence="2">
    <location>
        <begin position="428"/>
        <end position="437"/>
    </location>
</feature>
<dbReference type="PANTHER" id="PTHR33392:SF6">
    <property type="entry name" value="POLYISOPRENYL-TEICHOIC ACID--PEPTIDOGLYCAN TEICHOIC ACID TRANSFERASE TAGU"/>
    <property type="match status" value="1"/>
</dbReference>
<sequence>MSRGFESHTLRRVVRWPPVAGDGDAGESVPLHPYERTRVSPKTRPGRQTVARHGKLRAPNPVAQFLKILAVGVAVVLVAGIGVAGFNVWSLATNFTEDAVALEGQDTAPPDIGQIEGGVNLFLAGTDACEPDYAAYFGERCTGADAGGELNDVNLLVHISDNPRRVTVISFPRDLMLPIPACEQEDGSATSAMSKQPLNSTFSYGGLSCAVKTVSQLTGQSIPYAAKVTWGGVIEITNAVGGVEVCIANGIRDRHTGIDWEAGNRNIQGIEALQFLRTRHGVGDGGDLGRISNQQQYMSRLARKVVSDEVLSDPGTLYKLASVAVDNITPSQSLTNPLTLVQIALAVKNVPFEEIVFLQYPTYEDPSDPNKVVPNYDAAEALFAALEANQQLVLTRDTIQGDGTIVVEPETPGETPAEDAPAEEPVEPTEQVVDPTVAELPSAISGQTAAEETCSNGNLR</sequence>
<feature type="region of interest" description="Disordered" evidence="2">
    <location>
        <begin position="408"/>
        <end position="460"/>
    </location>
</feature>
<keyword evidence="3" id="KW-1133">Transmembrane helix</keyword>
<evidence type="ECO:0000256" key="2">
    <source>
        <dbReference type="SAM" id="MobiDB-lite"/>
    </source>
</evidence>
<organism evidence="5 6">
    <name type="scientific">Microbacterium caowuchunii</name>
    <dbReference type="NCBI Taxonomy" id="2614638"/>
    <lineage>
        <taxon>Bacteria</taxon>
        <taxon>Bacillati</taxon>
        <taxon>Actinomycetota</taxon>
        <taxon>Actinomycetes</taxon>
        <taxon>Micrococcales</taxon>
        <taxon>Microbacteriaceae</taxon>
        <taxon>Microbacterium</taxon>
    </lineage>
</organism>
<dbReference type="InterPro" id="IPR004474">
    <property type="entry name" value="LytR_CpsA_psr"/>
</dbReference>
<dbReference type="Gene3D" id="3.40.630.190">
    <property type="entry name" value="LCP protein"/>
    <property type="match status" value="1"/>
</dbReference>
<name>A0A5N0TB61_9MICO</name>
<proteinExistence type="inferred from homology"/>
<keyword evidence="6" id="KW-1185">Reference proteome</keyword>
<accession>A0A5N0TB61</accession>
<evidence type="ECO:0000256" key="1">
    <source>
        <dbReference type="ARBA" id="ARBA00006068"/>
    </source>
</evidence>
<dbReference type="EMBL" id="VYUY01000015">
    <property type="protein sequence ID" value="KAA9132313.1"/>
    <property type="molecule type" value="Genomic_DNA"/>
</dbReference>
<comment type="caution">
    <text evidence="5">The sequence shown here is derived from an EMBL/GenBank/DDBJ whole genome shotgun (WGS) entry which is preliminary data.</text>
</comment>
<dbReference type="Proteomes" id="UP000326838">
    <property type="component" value="Unassembled WGS sequence"/>
</dbReference>
<dbReference type="NCBIfam" id="TIGR00350">
    <property type="entry name" value="lytR_cpsA_psr"/>
    <property type="match status" value="1"/>
</dbReference>
<dbReference type="PANTHER" id="PTHR33392">
    <property type="entry name" value="POLYISOPRENYL-TEICHOIC ACID--PEPTIDOGLYCAN TEICHOIC ACID TRANSFERASE TAGU"/>
    <property type="match status" value="1"/>
</dbReference>
<gene>
    <name evidence="5" type="ORF">F6B40_11505</name>
</gene>
<evidence type="ECO:0000256" key="3">
    <source>
        <dbReference type="SAM" id="Phobius"/>
    </source>
</evidence>
<keyword evidence="3" id="KW-0812">Transmembrane</keyword>
<reference evidence="6" key="1">
    <citation type="submission" date="2019-09" db="EMBL/GenBank/DDBJ databases">
        <title>Mumia zhuanghuii sp. nov. isolated from the intestinal contents of plateau pika (Ochotona curzoniae) in the Qinghai-Tibet plateau of China.</title>
        <authorList>
            <person name="Tian Z."/>
        </authorList>
    </citation>
    <scope>NUCLEOTIDE SEQUENCE [LARGE SCALE GENOMIC DNA]</scope>
    <source>
        <strain evidence="6">L-033</strain>
    </source>
</reference>
<evidence type="ECO:0000259" key="4">
    <source>
        <dbReference type="Pfam" id="PF03816"/>
    </source>
</evidence>
<evidence type="ECO:0000313" key="6">
    <source>
        <dbReference type="Proteomes" id="UP000326838"/>
    </source>
</evidence>
<dbReference type="InterPro" id="IPR050922">
    <property type="entry name" value="LytR/CpsA/Psr_CW_biosynth"/>
</dbReference>
<feature type="compositionally biased region" description="Polar residues" evidence="2">
    <location>
        <begin position="444"/>
        <end position="460"/>
    </location>
</feature>
<evidence type="ECO:0000313" key="5">
    <source>
        <dbReference type="EMBL" id="KAA9132313.1"/>
    </source>
</evidence>
<feature type="transmembrane region" description="Helical" evidence="3">
    <location>
        <begin position="65"/>
        <end position="89"/>
    </location>
</feature>